<evidence type="ECO:0000313" key="1">
    <source>
        <dbReference type="EMBL" id="KAJ0093171.1"/>
    </source>
</evidence>
<keyword evidence="2" id="KW-1185">Reference proteome</keyword>
<sequence length="674" mass="76429">MEISEQNVKGEAHILCYSFAIQGHLNPILQFCKRLASKGLKVTLVSTISASSKLIKTQSCTSIDVELLDVELRDTPNNSKEGERDESQHYFEHYKTIVAPSLAAFIENQMSSNYPPKFLVYDSIIPWALDITKRFGIDGAPFFTQSLSCNTIYYQFYREKSKVNAFEDQAMVLVPSLPPLKINELPSFLNGSGTYPSVIDLCLNQFSNIEELEVLAHESVGCFMTHCGWNSTLEAISVGVPTVAMPQWADQPTNAKFIEDVWGVGMRARGNGEGIVKREEIEVCIREVMEGERGKEIKGNSKKWKDLAKEAVDEGGSTDKNIQEEGEKPTSFEDYYESYKIFVSKTLAELIEKQLRSKYPPKFLIYDHFTPWALEKLTVSLPSLPQLTVNDLPSIFIDENDKNPFFLSLTINQFSSLGEAKWLFFNTFDKLEHEVLSWMGSHYPIKAIGPTIPSIYLDKRLEDDKDYGLSIFKPKTETCMKWLDSKEPGSVIYVSFGSYGALGQEQMEELAWGLKRSNRLFLWVVRESETGKLPRNFLEETSGKGLVVSWCSQVEVLSHKSVGCFMTHCGWNSTIEAVSLGVPMVAMPQWVDQMTNAKFIEDVWQVGVRVRTNERGIVTREEIESCIREAVEGERSEDFRRNSEKWKEFAKEAVDEEGSSDKNIEEFVVKLACS</sequence>
<name>A0ACC1B2M0_9ROSI</name>
<organism evidence="1 2">
    <name type="scientific">Pistacia atlantica</name>
    <dbReference type="NCBI Taxonomy" id="434234"/>
    <lineage>
        <taxon>Eukaryota</taxon>
        <taxon>Viridiplantae</taxon>
        <taxon>Streptophyta</taxon>
        <taxon>Embryophyta</taxon>
        <taxon>Tracheophyta</taxon>
        <taxon>Spermatophyta</taxon>
        <taxon>Magnoliopsida</taxon>
        <taxon>eudicotyledons</taxon>
        <taxon>Gunneridae</taxon>
        <taxon>Pentapetalae</taxon>
        <taxon>rosids</taxon>
        <taxon>malvids</taxon>
        <taxon>Sapindales</taxon>
        <taxon>Anacardiaceae</taxon>
        <taxon>Pistacia</taxon>
    </lineage>
</organism>
<dbReference type="EMBL" id="CM047903">
    <property type="protein sequence ID" value="KAJ0093171.1"/>
    <property type="molecule type" value="Genomic_DNA"/>
</dbReference>
<evidence type="ECO:0000313" key="2">
    <source>
        <dbReference type="Proteomes" id="UP001164250"/>
    </source>
</evidence>
<proteinExistence type="predicted"/>
<protein>
    <submittedName>
        <fullName evidence="1">Uncharacterized protein</fullName>
    </submittedName>
</protein>
<accession>A0ACC1B2M0</accession>
<dbReference type="Proteomes" id="UP001164250">
    <property type="component" value="Chromosome 7"/>
</dbReference>
<reference evidence="2" key="1">
    <citation type="journal article" date="2023" name="G3 (Bethesda)">
        <title>Genome assembly and association tests identify interacting loci associated with vigor, precocity, and sex in interspecific pistachio rootstocks.</title>
        <authorList>
            <person name="Palmer W."/>
            <person name="Jacygrad E."/>
            <person name="Sagayaradj S."/>
            <person name="Cavanaugh K."/>
            <person name="Han R."/>
            <person name="Bertier L."/>
            <person name="Beede B."/>
            <person name="Kafkas S."/>
            <person name="Golino D."/>
            <person name="Preece J."/>
            <person name="Michelmore R."/>
        </authorList>
    </citation>
    <scope>NUCLEOTIDE SEQUENCE [LARGE SCALE GENOMIC DNA]</scope>
</reference>
<gene>
    <name evidence="1" type="ORF">Patl1_26841</name>
</gene>
<comment type="caution">
    <text evidence="1">The sequence shown here is derived from an EMBL/GenBank/DDBJ whole genome shotgun (WGS) entry which is preliminary data.</text>
</comment>